<dbReference type="Gene3D" id="3.40.50.1110">
    <property type="entry name" value="SGNH hydrolase"/>
    <property type="match status" value="1"/>
</dbReference>
<dbReference type="Pfam" id="PF13472">
    <property type="entry name" value="Lipase_GDSL_2"/>
    <property type="match status" value="1"/>
</dbReference>
<dbReference type="InterPro" id="IPR036514">
    <property type="entry name" value="SGNH_hydro_sf"/>
</dbReference>
<dbReference type="SUPFAM" id="SSF52266">
    <property type="entry name" value="SGNH hydrolase"/>
    <property type="match status" value="1"/>
</dbReference>
<evidence type="ECO:0000313" key="2">
    <source>
        <dbReference type="EMBL" id="SIS69325.1"/>
    </source>
</evidence>
<keyword evidence="3" id="KW-1185">Reference proteome</keyword>
<feature type="domain" description="SGNH hydrolase-type esterase" evidence="1">
    <location>
        <begin position="16"/>
        <end position="184"/>
    </location>
</feature>
<dbReference type="PANTHER" id="PTHR30383:SF24">
    <property type="entry name" value="THIOESTERASE 1_PROTEASE 1_LYSOPHOSPHOLIPASE L1"/>
    <property type="match status" value="1"/>
</dbReference>
<dbReference type="RefSeq" id="WP_234990168.1">
    <property type="nucleotide sequence ID" value="NZ_FTOQ01000002.1"/>
</dbReference>
<dbReference type="PANTHER" id="PTHR30383">
    <property type="entry name" value="THIOESTERASE 1/PROTEASE 1/LYSOPHOSPHOLIPASE L1"/>
    <property type="match status" value="1"/>
</dbReference>
<dbReference type="STRING" id="633194.SAMN05421759_102415"/>
<dbReference type="CDD" id="cd01822">
    <property type="entry name" value="Lysophospholipase_L1_like"/>
    <property type="match status" value="1"/>
</dbReference>
<gene>
    <name evidence="2" type="ORF">SAMN05421759_102415</name>
</gene>
<dbReference type="Proteomes" id="UP000186684">
    <property type="component" value="Unassembled WGS sequence"/>
</dbReference>
<name>A0A1N7L628_9RHOB</name>
<protein>
    <submittedName>
        <fullName evidence="2">Acyl-CoA thioesterase-1</fullName>
    </submittedName>
</protein>
<sequence length="205" mass="21725">MLLCGAAQAETLELVALGDSLTQGYGLPQGEGFVPTLQGWLDDQGRDVQVVNAGVSGDTTAGGLSRVEWSLSDETDAMIVALGGNDLLRGISPETARANLDGILDVAEDRGLPVLLVGMIAPSNYGPDYKAAFDALYVELSEKYGTLFYPEFFAGLRDAEGDTPSDMARFMQPDGIHPSADGVERIVQDMGPSVAELLDRAARDE</sequence>
<dbReference type="EMBL" id="FTOQ01000002">
    <property type="protein sequence ID" value="SIS69325.1"/>
    <property type="molecule type" value="Genomic_DNA"/>
</dbReference>
<dbReference type="GO" id="GO:0004622">
    <property type="term" value="F:phosphatidylcholine lysophospholipase activity"/>
    <property type="evidence" value="ECO:0007669"/>
    <property type="project" value="TreeGrafter"/>
</dbReference>
<evidence type="ECO:0000313" key="3">
    <source>
        <dbReference type="Proteomes" id="UP000186684"/>
    </source>
</evidence>
<dbReference type="InterPro" id="IPR051532">
    <property type="entry name" value="Ester_Hydrolysis_Enzymes"/>
</dbReference>
<organism evidence="2 3">
    <name type="scientific">Roseivivax lentus</name>
    <dbReference type="NCBI Taxonomy" id="633194"/>
    <lineage>
        <taxon>Bacteria</taxon>
        <taxon>Pseudomonadati</taxon>
        <taxon>Pseudomonadota</taxon>
        <taxon>Alphaproteobacteria</taxon>
        <taxon>Rhodobacterales</taxon>
        <taxon>Roseobacteraceae</taxon>
        <taxon>Roseivivax</taxon>
    </lineage>
</organism>
<reference evidence="3" key="1">
    <citation type="submission" date="2017-01" db="EMBL/GenBank/DDBJ databases">
        <authorList>
            <person name="Varghese N."/>
            <person name="Submissions S."/>
        </authorList>
    </citation>
    <scope>NUCLEOTIDE SEQUENCE [LARGE SCALE GENOMIC DNA]</scope>
    <source>
        <strain evidence="3">DSM 29430</strain>
    </source>
</reference>
<dbReference type="AlphaFoldDB" id="A0A1N7L628"/>
<dbReference type="InterPro" id="IPR013830">
    <property type="entry name" value="SGNH_hydro"/>
</dbReference>
<accession>A0A1N7L628</accession>
<proteinExistence type="predicted"/>
<evidence type="ECO:0000259" key="1">
    <source>
        <dbReference type="Pfam" id="PF13472"/>
    </source>
</evidence>